<comment type="similarity">
    <text evidence="1">Belongs to the isochorismatase family.</text>
</comment>
<comment type="caution">
    <text evidence="4">The sequence shown here is derived from an EMBL/GenBank/DDBJ whole genome shotgun (WGS) entry which is preliminary data.</text>
</comment>
<evidence type="ECO:0000256" key="1">
    <source>
        <dbReference type="ARBA" id="ARBA00006336"/>
    </source>
</evidence>
<feature type="domain" description="Isochorismatase-like" evidence="3">
    <location>
        <begin position="18"/>
        <end position="202"/>
    </location>
</feature>
<dbReference type="PANTHER" id="PTHR43540">
    <property type="entry name" value="PEROXYUREIDOACRYLATE/UREIDOACRYLATE AMIDOHYDROLASE-RELATED"/>
    <property type="match status" value="1"/>
</dbReference>
<dbReference type="InterPro" id="IPR036380">
    <property type="entry name" value="Isochorismatase-like_sf"/>
</dbReference>
<dbReference type="InterPro" id="IPR000868">
    <property type="entry name" value="Isochorismatase-like_dom"/>
</dbReference>
<protein>
    <submittedName>
        <fullName evidence="4">Hydrolase protein</fullName>
    </submittedName>
</protein>
<evidence type="ECO:0000313" key="4">
    <source>
        <dbReference type="EMBL" id="KAF4595063.1"/>
    </source>
</evidence>
<proteinExistence type="inferred from homology"/>
<dbReference type="GO" id="GO:0016787">
    <property type="term" value="F:hydrolase activity"/>
    <property type="evidence" value="ECO:0007669"/>
    <property type="project" value="UniProtKB-KW"/>
</dbReference>
<dbReference type="Proteomes" id="UP000562929">
    <property type="component" value="Unassembled WGS sequence"/>
</dbReference>
<dbReference type="Gene3D" id="3.40.50.850">
    <property type="entry name" value="Isochorismatase-like"/>
    <property type="match status" value="1"/>
</dbReference>
<gene>
    <name evidence="4" type="ORF">GQ602_000676</name>
</gene>
<dbReference type="InterPro" id="IPR050272">
    <property type="entry name" value="Isochorismatase-like_hydrls"/>
</dbReference>
<evidence type="ECO:0000313" key="5">
    <source>
        <dbReference type="Proteomes" id="UP000562929"/>
    </source>
</evidence>
<organism evidence="4 5">
    <name type="scientific">Ophiocordyceps camponoti-floridani</name>
    <dbReference type="NCBI Taxonomy" id="2030778"/>
    <lineage>
        <taxon>Eukaryota</taxon>
        <taxon>Fungi</taxon>
        <taxon>Dikarya</taxon>
        <taxon>Ascomycota</taxon>
        <taxon>Pezizomycotina</taxon>
        <taxon>Sordariomycetes</taxon>
        <taxon>Hypocreomycetidae</taxon>
        <taxon>Hypocreales</taxon>
        <taxon>Ophiocordycipitaceae</taxon>
        <taxon>Ophiocordyceps</taxon>
    </lineage>
</organism>
<dbReference type="EMBL" id="JAACLJ010000001">
    <property type="protein sequence ID" value="KAF4595063.1"/>
    <property type="molecule type" value="Genomic_DNA"/>
</dbReference>
<dbReference type="Pfam" id="PF00857">
    <property type="entry name" value="Isochorismatase"/>
    <property type="match status" value="1"/>
</dbReference>
<dbReference type="CDD" id="cd00431">
    <property type="entry name" value="cysteine_hydrolases"/>
    <property type="match status" value="1"/>
</dbReference>
<evidence type="ECO:0000256" key="2">
    <source>
        <dbReference type="ARBA" id="ARBA00022801"/>
    </source>
</evidence>
<dbReference type="SUPFAM" id="SSF52499">
    <property type="entry name" value="Isochorismatase-like hydrolases"/>
    <property type="match status" value="1"/>
</dbReference>
<sequence length="214" mass="23120">MSNQLKPNIPAFYPPSQTALLLLDYHNHMVNLIRPEEQKKAVTSSVSALVNTARENGVAIIHCLIDFTAEAPPLSKMKDRWDGTYKPLVASTPEAAHIWREFLPEKSASHQEATVVKVPGCVSALKSFHLVDLLRNKFRVKSVVICGIVTSGAVLSTARDAADMGFVSTVVRDGCWDYSADSHGVVLDHVLPMTAWVVDLAEGVSLMGGGGAGR</sequence>
<name>A0A8H4VGI7_9HYPO</name>
<reference evidence="4 5" key="1">
    <citation type="journal article" date="2020" name="G3 (Bethesda)">
        <title>Genetic Underpinnings of Host Manipulation by Ophiocordyceps as Revealed by Comparative Transcriptomics.</title>
        <authorList>
            <person name="Will I."/>
            <person name="Das B."/>
            <person name="Trinh T."/>
            <person name="Brachmann A."/>
            <person name="Ohm R.A."/>
            <person name="de Bekker C."/>
        </authorList>
    </citation>
    <scope>NUCLEOTIDE SEQUENCE [LARGE SCALE GENOMIC DNA]</scope>
    <source>
        <strain evidence="4 5">EC05</strain>
    </source>
</reference>
<evidence type="ECO:0000259" key="3">
    <source>
        <dbReference type="Pfam" id="PF00857"/>
    </source>
</evidence>
<dbReference type="AlphaFoldDB" id="A0A8H4VGI7"/>
<dbReference type="PANTHER" id="PTHR43540:SF1">
    <property type="entry name" value="ISOCHORISMATASE HYDROLASE"/>
    <property type="match status" value="1"/>
</dbReference>
<keyword evidence="5" id="KW-1185">Reference proteome</keyword>
<accession>A0A8H4VGI7</accession>
<keyword evidence="2 4" id="KW-0378">Hydrolase</keyword>
<dbReference type="OrthoDB" id="1739143at2759"/>